<dbReference type="EMBL" id="AZRL01000012">
    <property type="protein sequence ID" value="PNR96435.1"/>
    <property type="molecule type" value="Genomic_DNA"/>
</dbReference>
<comment type="caution">
    <text evidence="1">The sequence shown here is derived from an EMBL/GenBank/DDBJ whole genome shotgun (WGS) entry which is preliminary data.</text>
</comment>
<reference evidence="1 2" key="1">
    <citation type="submission" date="2013-12" db="EMBL/GenBank/DDBJ databases">
        <title>Comparative genomics of Petrotoga isolates.</title>
        <authorList>
            <person name="Nesbo C.L."/>
            <person name="Charchuk R."/>
            <person name="Chow K."/>
        </authorList>
    </citation>
    <scope>NUCLEOTIDE SEQUENCE [LARGE SCALE GENOMIC DNA]</scope>
    <source>
        <strain evidence="1 2">DSM 13574</strain>
    </source>
</reference>
<dbReference type="Pfam" id="PF13379">
    <property type="entry name" value="NMT1_2"/>
    <property type="match status" value="1"/>
</dbReference>
<dbReference type="InterPro" id="IPR027024">
    <property type="entry name" value="UCP027386_ABC_sbc_TM0202"/>
</dbReference>
<sequence length="308" mass="34584">MKKTALLIVSFFFALLIFSITITNPLGPTVVPVTGLMADTIEEEVEINVSLWKDANEAVALLVSNQADFAVLPITVGANLYAQGLEIILLGVHEWKAFYLVSSSNVDFENVKSLKGHEVYSPHGRGQTVDILMRYLLVRNGLVPDKDVKFNYLPPQEIVSLYKSGKIEYAALPEPFSTLAVTGTEGRIVLDFQDEWNKISGSKYGLPIAGLFVKKEILEREPDIVSKVENAFSESVDWANRNLDQSLKITNEYLTIPVPILKEAMNRLVFEYIPILECREEVENFLSTMHELYPEGLPTLPTEGFYHK</sequence>
<evidence type="ECO:0000313" key="2">
    <source>
        <dbReference type="Proteomes" id="UP000236434"/>
    </source>
</evidence>
<dbReference type="RefSeq" id="WP_103066911.1">
    <property type="nucleotide sequence ID" value="NZ_AZRL01000012.1"/>
</dbReference>
<gene>
    <name evidence="1" type="ORF">X929_04935</name>
</gene>
<dbReference type="Proteomes" id="UP000236434">
    <property type="component" value="Unassembled WGS sequence"/>
</dbReference>
<dbReference type="PANTHER" id="PTHR30024">
    <property type="entry name" value="ALIPHATIC SULFONATES-BINDING PROTEIN-RELATED"/>
    <property type="match status" value="1"/>
</dbReference>
<dbReference type="Gene3D" id="3.40.190.10">
    <property type="entry name" value="Periplasmic binding protein-like II"/>
    <property type="match status" value="2"/>
</dbReference>
<dbReference type="OrthoDB" id="9814375at2"/>
<dbReference type="PIRSF" id="PIRSF027386">
    <property type="entry name" value="UCP027386_ABC_sbc_TM0202"/>
    <property type="match status" value="1"/>
</dbReference>
<name>A0A2K1P0W3_9BACT</name>
<dbReference type="AlphaFoldDB" id="A0A2K1P0W3"/>
<evidence type="ECO:0000313" key="1">
    <source>
        <dbReference type="EMBL" id="PNR96435.1"/>
    </source>
</evidence>
<organism evidence="1 2">
    <name type="scientific">Petrotoga olearia DSM 13574</name>
    <dbReference type="NCBI Taxonomy" id="1122955"/>
    <lineage>
        <taxon>Bacteria</taxon>
        <taxon>Thermotogati</taxon>
        <taxon>Thermotogota</taxon>
        <taxon>Thermotogae</taxon>
        <taxon>Petrotogales</taxon>
        <taxon>Petrotogaceae</taxon>
        <taxon>Petrotoga</taxon>
    </lineage>
</organism>
<accession>A0A2K1P0W3</accession>
<dbReference type="PANTHER" id="PTHR30024:SF46">
    <property type="entry name" value="ABC TRANSPORTER, SUBSTRATE-BINDING LIPOPROTEIN"/>
    <property type="match status" value="1"/>
</dbReference>
<proteinExistence type="predicted"/>
<dbReference type="SUPFAM" id="SSF53850">
    <property type="entry name" value="Periplasmic binding protein-like II"/>
    <property type="match status" value="1"/>
</dbReference>
<protein>
    <submittedName>
        <fullName evidence="1">Nitrate ABC transporter substrate-binding protein</fullName>
    </submittedName>
</protein>